<gene>
    <name evidence="6" type="ORF">CROQUDRAFT_658445</name>
</gene>
<keyword evidence="4" id="KW-0456">Lyase</keyword>
<reference evidence="6" key="1">
    <citation type="submission" date="2013-11" db="EMBL/GenBank/DDBJ databases">
        <title>Genome sequence of the fusiform rust pathogen reveals effectors for host alternation and coevolution with pine.</title>
        <authorList>
            <consortium name="DOE Joint Genome Institute"/>
            <person name="Smith K."/>
            <person name="Pendleton A."/>
            <person name="Kubisiak T."/>
            <person name="Anderson C."/>
            <person name="Salamov A."/>
            <person name="Aerts A."/>
            <person name="Riley R."/>
            <person name="Clum A."/>
            <person name="Lindquist E."/>
            <person name="Ence D."/>
            <person name="Campbell M."/>
            <person name="Kronenberg Z."/>
            <person name="Feau N."/>
            <person name="Dhillon B."/>
            <person name="Hamelin R."/>
            <person name="Burleigh J."/>
            <person name="Smith J."/>
            <person name="Yandell M."/>
            <person name="Nelson C."/>
            <person name="Grigoriev I."/>
            <person name="Davis J."/>
        </authorList>
    </citation>
    <scope>NUCLEOTIDE SEQUENCE</scope>
    <source>
        <strain evidence="6">G11</strain>
    </source>
</reference>
<protein>
    <recommendedName>
        <fullName evidence="3">4a-hydroxytetrahydrobiopterin dehydratase</fullName>
        <ecNumber evidence="3">4.2.1.96</ecNumber>
    </recommendedName>
    <alternativeName>
        <fullName evidence="5">4-alpha-hydroxy-tetrahydropterin dehydratase</fullName>
    </alternativeName>
</protein>
<dbReference type="OrthoDB" id="277398at2759"/>
<dbReference type="PANTHER" id="PTHR12599:SF0">
    <property type="entry name" value="PTERIN-4-ALPHA-CARBINOLAMINE DEHYDRATASE"/>
    <property type="match status" value="1"/>
</dbReference>
<evidence type="ECO:0000313" key="6">
    <source>
        <dbReference type="EMBL" id="KAG0145651.1"/>
    </source>
</evidence>
<evidence type="ECO:0000256" key="1">
    <source>
        <dbReference type="ARBA" id="ARBA00001554"/>
    </source>
</evidence>
<evidence type="ECO:0000256" key="4">
    <source>
        <dbReference type="ARBA" id="ARBA00023239"/>
    </source>
</evidence>
<dbReference type="PANTHER" id="PTHR12599">
    <property type="entry name" value="PTERIN-4-ALPHA-CARBINOLAMINE DEHYDRATASE"/>
    <property type="match status" value="1"/>
</dbReference>
<evidence type="ECO:0000256" key="2">
    <source>
        <dbReference type="ARBA" id="ARBA00006472"/>
    </source>
</evidence>
<dbReference type="AlphaFoldDB" id="A0A9P6NLD3"/>
<evidence type="ECO:0000256" key="5">
    <source>
        <dbReference type="ARBA" id="ARBA00030497"/>
    </source>
</evidence>
<proteinExistence type="inferred from homology"/>
<dbReference type="Gene3D" id="3.30.1360.20">
    <property type="entry name" value="Transcriptional coactivator/pterin dehydratase"/>
    <property type="match status" value="1"/>
</dbReference>
<dbReference type="Proteomes" id="UP000886653">
    <property type="component" value="Unassembled WGS sequence"/>
</dbReference>
<dbReference type="GO" id="GO:0006729">
    <property type="term" value="P:tetrahydrobiopterin biosynthetic process"/>
    <property type="evidence" value="ECO:0007669"/>
    <property type="project" value="InterPro"/>
</dbReference>
<dbReference type="Pfam" id="PF01329">
    <property type="entry name" value="Pterin_4a"/>
    <property type="match status" value="1"/>
</dbReference>
<comment type="similarity">
    <text evidence="2">Belongs to the pterin-4-alpha-carbinolamine dehydratase family.</text>
</comment>
<dbReference type="InterPro" id="IPR036428">
    <property type="entry name" value="PCD_sf"/>
</dbReference>
<dbReference type="EMBL" id="MU167273">
    <property type="protein sequence ID" value="KAG0145651.1"/>
    <property type="molecule type" value="Genomic_DNA"/>
</dbReference>
<dbReference type="EC" id="4.2.1.96" evidence="3"/>
<comment type="catalytic activity">
    <reaction evidence="1">
        <text>(4aS,6R)-4a-hydroxy-L-erythro-5,6,7,8-tetrahydrobiopterin = (6R)-L-erythro-6,7-dihydrobiopterin + H2O</text>
        <dbReference type="Rhea" id="RHEA:11920"/>
        <dbReference type="ChEBI" id="CHEBI:15377"/>
        <dbReference type="ChEBI" id="CHEBI:15642"/>
        <dbReference type="ChEBI" id="CHEBI:43120"/>
        <dbReference type="EC" id="4.2.1.96"/>
    </reaction>
</comment>
<name>A0A9P6NLD3_9BASI</name>
<sequence>MPSPGLWCSLSLSKINKSSRNITFNSLRSLHRVCSEASIERKKTRIYKTRADIDEVLNQKENSSLIRSGWKVIPIQESGNDHWALRKTLNQFKTWGEAIGWIHDQVRPIADECKHHPDINLTNYNQLNLTLFTHSLNGLTPRDLRLALKIDQLNVHSQQSHDR</sequence>
<evidence type="ECO:0000313" key="7">
    <source>
        <dbReference type="Proteomes" id="UP000886653"/>
    </source>
</evidence>
<evidence type="ECO:0000256" key="3">
    <source>
        <dbReference type="ARBA" id="ARBA00013252"/>
    </source>
</evidence>
<organism evidence="6 7">
    <name type="scientific">Cronartium quercuum f. sp. fusiforme G11</name>
    <dbReference type="NCBI Taxonomy" id="708437"/>
    <lineage>
        <taxon>Eukaryota</taxon>
        <taxon>Fungi</taxon>
        <taxon>Dikarya</taxon>
        <taxon>Basidiomycota</taxon>
        <taxon>Pucciniomycotina</taxon>
        <taxon>Pucciniomycetes</taxon>
        <taxon>Pucciniales</taxon>
        <taxon>Coleosporiaceae</taxon>
        <taxon>Cronartium</taxon>
    </lineage>
</organism>
<dbReference type="CDD" id="cd00488">
    <property type="entry name" value="PCD_DCoH"/>
    <property type="match status" value="1"/>
</dbReference>
<dbReference type="InterPro" id="IPR001533">
    <property type="entry name" value="Pterin_deHydtase"/>
</dbReference>
<keyword evidence="7" id="KW-1185">Reference proteome</keyword>
<dbReference type="SUPFAM" id="SSF55248">
    <property type="entry name" value="PCD-like"/>
    <property type="match status" value="1"/>
</dbReference>
<dbReference type="GO" id="GO:0008124">
    <property type="term" value="F:4-alpha-hydroxytetrahydrobiopterin dehydratase activity"/>
    <property type="evidence" value="ECO:0007669"/>
    <property type="project" value="UniProtKB-EC"/>
</dbReference>
<accession>A0A9P6NLD3</accession>
<comment type="caution">
    <text evidence="6">The sequence shown here is derived from an EMBL/GenBank/DDBJ whole genome shotgun (WGS) entry which is preliminary data.</text>
</comment>